<feature type="transmembrane region" description="Helical" evidence="6">
    <location>
        <begin position="169"/>
        <end position="191"/>
    </location>
</feature>
<feature type="transmembrane region" description="Helical" evidence="6">
    <location>
        <begin position="383"/>
        <end position="403"/>
    </location>
</feature>
<feature type="transmembrane region" description="Helical" evidence="6">
    <location>
        <begin position="415"/>
        <end position="435"/>
    </location>
</feature>
<dbReference type="Pfam" id="PF01943">
    <property type="entry name" value="Polysacc_synt"/>
    <property type="match status" value="1"/>
</dbReference>
<dbReference type="Proteomes" id="UP000600865">
    <property type="component" value="Unassembled WGS sequence"/>
</dbReference>
<feature type="transmembrane region" description="Helical" evidence="6">
    <location>
        <begin position="7"/>
        <end position="30"/>
    </location>
</feature>
<evidence type="ECO:0000256" key="5">
    <source>
        <dbReference type="ARBA" id="ARBA00023136"/>
    </source>
</evidence>
<dbReference type="EMBL" id="BMYV01000001">
    <property type="protein sequence ID" value="GGX62833.1"/>
    <property type="molecule type" value="Genomic_DNA"/>
</dbReference>
<dbReference type="GO" id="GO:0005886">
    <property type="term" value="C:plasma membrane"/>
    <property type="evidence" value="ECO:0007669"/>
    <property type="project" value="UniProtKB-SubCell"/>
</dbReference>
<keyword evidence="3 6" id="KW-0812">Transmembrane</keyword>
<dbReference type="RefSeq" id="WP_189582436.1">
    <property type="nucleotide sequence ID" value="NZ_BMYV01000001.1"/>
</dbReference>
<dbReference type="AlphaFoldDB" id="A0A918NEY4"/>
<name>A0A918NEY4_9PROT</name>
<keyword evidence="4 6" id="KW-1133">Transmembrane helix</keyword>
<evidence type="ECO:0000313" key="8">
    <source>
        <dbReference type="Proteomes" id="UP000600865"/>
    </source>
</evidence>
<reference evidence="7 8" key="1">
    <citation type="journal article" date="2014" name="Int. J. Syst. Evol. Microbiol.">
        <title>Complete genome sequence of Corynebacterium casei LMG S-19264T (=DSM 44701T), isolated from a smear-ripened cheese.</title>
        <authorList>
            <consortium name="US DOE Joint Genome Institute (JGI-PGF)"/>
            <person name="Walter F."/>
            <person name="Albersmeier A."/>
            <person name="Kalinowski J."/>
            <person name="Ruckert C."/>
        </authorList>
    </citation>
    <scope>NUCLEOTIDE SEQUENCE [LARGE SCALE GENOMIC DNA]</scope>
    <source>
        <strain evidence="7 8">KCTC 23968</strain>
    </source>
</reference>
<feature type="transmembrane region" description="Helical" evidence="6">
    <location>
        <begin position="81"/>
        <end position="103"/>
    </location>
</feature>
<dbReference type="PANTHER" id="PTHR30250:SF31">
    <property type="entry name" value="INNER MEMBRANE PROTEIN YGHQ"/>
    <property type="match status" value="1"/>
</dbReference>
<evidence type="ECO:0000256" key="4">
    <source>
        <dbReference type="ARBA" id="ARBA00022989"/>
    </source>
</evidence>
<sequence>MLGRSILAYLPVNLANVLTAFGTIVILTRLLEPTEFGIYAIAMITMQFVHMALFTWMEAAMARFQARAERENDVASHLVTLYRLGAFIGAFGFVAIMLTLALSPLSHDLVFVLTFALGSTCLQVLFNLGMEAHKAAHRIKRYSLAYSTQTLISFSLGILFILVTPLRASAPFIGVICGLIIVGGIDLLFMWRNMKGGQFQREKVKTYFIYGAPLCLGLLMSYALNSADVYIISAIMGTASAGEYNAGYNLANRSLEILFVWVSMAVTPVAITVMEQQGTAGSRDVLKSYGATLLWITVPAATGIALVSKDAGFILGEGVRDGAISVMPWIAIAGLINGFMTYYVHRAFMLSGQTQKYVWALVLPVILNIALNLILIPTHGLMGAVWATISSYVLAIVIATILARRDYPLPLPIRAALEIGVCSLAMASAVSLLPLEAMNPGFITLSIKAMVGIIVYLLSCWLINAADCRSFIRGLRQRLIKSPLPEPAE</sequence>
<gene>
    <name evidence="7" type="primary">hfsF</name>
    <name evidence="7" type="ORF">GCM10011309_11010</name>
</gene>
<feature type="transmembrane region" description="Helical" evidence="6">
    <location>
        <begin position="142"/>
        <end position="163"/>
    </location>
</feature>
<keyword evidence="5 6" id="KW-0472">Membrane</keyword>
<feature type="transmembrane region" description="Helical" evidence="6">
    <location>
        <begin position="207"/>
        <end position="224"/>
    </location>
</feature>
<keyword evidence="8" id="KW-1185">Reference proteome</keyword>
<feature type="transmembrane region" description="Helical" evidence="6">
    <location>
        <begin position="257"/>
        <end position="274"/>
    </location>
</feature>
<evidence type="ECO:0000256" key="2">
    <source>
        <dbReference type="ARBA" id="ARBA00022475"/>
    </source>
</evidence>
<accession>A0A918NEY4</accession>
<feature type="transmembrane region" description="Helical" evidence="6">
    <location>
        <begin position="357"/>
        <end position="377"/>
    </location>
</feature>
<protein>
    <submittedName>
        <fullName evidence="7">Polysaccharide biosynthesis protein</fullName>
    </submittedName>
</protein>
<feature type="transmembrane region" description="Helical" evidence="6">
    <location>
        <begin position="109"/>
        <end position="130"/>
    </location>
</feature>
<evidence type="ECO:0000313" key="7">
    <source>
        <dbReference type="EMBL" id="GGX62833.1"/>
    </source>
</evidence>
<feature type="transmembrane region" description="Helical" evidence="6">
    <location>
        <begin position="36"/>
        <end position="60"/>
    </location>
</feature>
<proteinExistence type="predicted"/>
<evidence type="ECO:0000256" key="3">
    <source>
        <dbReference type="ARBA" id="ARBA00022692"/>
    </source>
</evidence>
<feature type="transmembrane region" description="Helical" evidence="6">
    <location>
        <begin position="441"/>
        <end position="463"/>
    </location>
</feature>
<evidence type="ECO:0000256" key="1">
    <source>
        <dbReference type="ARBA" id="ARBA00004651"/>
    </source>
</evidence>
<comment type="subcellular location">
    <subcellularLocation>
        <location evidence="1">Cell membrane</location>
        <topology evidence="1">Multi-pass membrane protein</topology>
    </subcellularLocation>
</comment>
<dbReference type="PANTHER" id="PTHR30250">
    <property type="entry name" value="PST FAMILY PREDICTED COLANIC ACID TRANSPORTER"/>
    <property type="match status" value="1"/>
</dbReference>
<organism evidence="7 8">
    <name type="scientific">Litorimonas cladophorae</name>
    <dbReference type="NCBI Taxonomy" id="1220491"/>
    <lineage>
        <taxon>Bacteria</taxon>
        <taxon>Pseudomonadati</taxon>
        <taxon>Pseudomonadota</taxon>
        <taxon>Alphaproteobacteria</taxon>
        <taxon>Maricaulales</taxon>
        <taxon>Robiginitomaculaceae</taxon>
    </lineage>
</organism>
<dbReference type="InterPro" id="IPR050833">
    <property type="entry name" value="Poly_Biosynth_Transport"/>
</dbReference>
<comment type="caution">
    <text evidence="7">The sequence shown here is derived from an EMBL/GenBank/DDBJ whole genome shotgun (WGS) entry which is preliminary data.</text>
</comment>
<dbReference type="InterPro" id="IPR002797">
    <property type="entry name" value="Polysacc_synth"/>
</dbReference>
<keyword evidence="2" id="KW-1003">Cell membrane</keyword>
<evidence type="ECO:0000256" key="6">
    <source>
        <dbReference type="SAM" id="Phobius"/>
    </source>
</evidence>
<feature type="transmembrane region" description="Helical" evidence="6">
    <location>
        <begin position="286"/>
        <end position="306"/>
    </location>
</feature>
<feature type="transmembrane region" description="Helical" evidence="6">
    <location>
        <begin position="326"/>
        <end position="345"/>
    </location>
</feature>